<dbReference type="Pfam" id="PF00583">
    <property type="entry name" value="Acetyltransf_1"/>
    <property type="match status" value="1"/>
</dbReference>
<dbReference type="InterPro" id="IPR000182">
    <property type="entry name" value="GNAT_dom"/>
</dbReference>
<name>A0AB39CEL4_9VIRU</name>
<sequence>MQLKMQRKSEDKRAYQILVNGCSATYLEIDDYPDFVAVEDVVTFGAHRRKGYMRQKLRDVRKREKREMRLLVYPDNEAAINLYKSVGFHFTKNARYRESLISRCVDPTDAQLLAKLPEMVWAAPQLGGNMKLKDLEEIFKGYTVHFDELGVDVYQPNGGKHVGSVLYTHGTGCEVVSVRRASAIEKRSAPFFRVAEICSFRGASELADQMDNERRLQGKRPCSPRTINNEFKAVKAVDFEEGVKMLVVWLGVLFGDHTGFAREHYKQLTTPAKTHYRFALRARESIVAPAEPDHDSTAPETPPVASLARTFAQRQAERETSSKRTVWGAEDDAIMALVMDEHKKLSDRVAQLHSARGSRISIPEFDRRRAAEGKSVYER</sequence>
<reference evidence="2" key="1">
    <citation type="submission" date="2024-07" db="EMBL/GenBank/DDBJ databases">
        <authorList>
            <person name="Bringhurst R.M."/>
            <person name="Homer T.E."/>
        </authorList>
    </citation>
    <scope>NUCLEOTIDE SEQUENCE</scope>
</reference>
<dbReference type="GO" id="GO:0016747">
    <property type="term" value="F:acyltransferase activity, transferring groups other than amino-acyl groups"/>
    <property type="evidence" value="ECO:0007669"/>
    <property type="project" value="InterPro"/>
</dbReference>
<dbReference type="SUPFAM" id="SSF55729">
    <property type="entry name" value="Acyl-CoA N-acyltransferases (Nat)"/>
    <property type="match status" value="1"/>
</dbReference>
<protein>
    <recommendedName>
        <fullName evidence="1">N-acetyltransferase domain-containing protein</fullName>
    </recommendedName>
</protein>
<feature type="domain" description="N-acetyltransferase" evidence="1">
    <location>
        <begin position="1"/>
        <end position="118"/>
    </location>
</feature>
<dbReference type="EMBL" id="PQ015379">
    <property type="protein sequence ID" value="XDJ15351.1"/>
    <property type="molecule type" value="Genomic_DNA"/>
</dbReference>
<proteinExistence type="predicted"/>
<dbReference type="InterPro" id="IPR016181">
    <property type="entry name" value="Acyl_CoA_acyltransferase"/>
</dbReference>
<evidence type="ECO:0000313" key="2">
    <source>
        <dbReference type="EMBL" id="XDJ15351.1"/>
    </source>
</evidence>
<evidence type="ECO:0000259" key="1">
    <source>
        <dbReference type="PROSITE" id="PS51186"/>
    </source>
</evidence>
<accession>A0AB39CEL4</accession>
<organism evidence="2">
    <name type="scientific">Pseudomonas phage HRDY3</name>
    <dbReference type="NCBI Taxonomy" id="3236930"/>
    <lineage>
        <taxon>Viruses</taxon>
    </lineage>
</organism>
<dbReference type="Gene3D" id="3.40.630.30">
    <property type="match status" value="1"/>
</dbReference>
<dbReference type="PROSITE" id="PS51186">
    <property type="entry name" value="GNAT"/>
    <property type="match status" value="1"/>
</dbReference>